<keyword evidence="3 5" id="KW-0133">Cell shape</keyword>
<dbReference type="RefSeq" id="WP_005798128.1">
    <property type="nucleotide sequence ID" value="NZ_ACQT01000126.1"/>
</dbReference>
<dbReference type="GO" id="GO:0005886">
    <property type="term" value="C:plasma membrane"/>
    <property type="evidence" value="ECO:0007669"/>
    <property type="project" value="TreeGrafter"/>
</dbReference>
<comment type="caution">
    <text evidence="9">The sequence shown here is derived from an EMBL/GenBank/DDBJ whole genome shotgun (WGS) entry which is preliminary data.</text>
</comment>
<feature type="domain" description="Rod shape-determining protein MreC beta-barrel core" evidence="8">
    <location>
        <begin position="132"/>
        <end position="282"/>
    </location>
</feature>
<dbReference type="Gene3D" id="2.40.10.340">
    <property type="entry name" value="Rod shape-determining protein MreC, domain 1"/>
    <property type="match status" value="1"/>
</dbReference>
<evidence type="ECO:0000256" key="4">
    <source>
        <dbReference type="ARBA" id="ARBA00032089"/>
    </source>
</evidence>
<organism evidence="9 10">
    <name type="scientific">Acidovorax delafieldii 2AN</name>
    <dbReference type="NCBI Taxonomy" id="573060"/>
    <lineage>
        <taxon>Bacteria</taxon>
        <taxon>Pseudomonadati</taxon>
        <taxon>Pseudomonadota</taxon>
        <taxon>Betaproteobacteria</taxon>
        <taxon>Burkholderiales</taxon>
        <taxon>Comamonadaceae</taxon>
        <taxon>Acidovorax</taxon>
    </lineage>
</organism>
<evidence type="ECO:0000259" key="8">
    <source>
        <dbReference type="Pfam" id="PF04085"/>
    </source>
</evidence>
<comment type="similarity">
    <text evidence="1 5">Belongs to the MreC family.</text>
</comment>
<evidence type="ECO:0000256" key="5">
    <source>
        <dbReference type="PIRNR" id="PIRNR038471"/>
    </source>
</evidence>
<protein>
    <recommendedName>
        <fullName evidence="2 5">Cell shape-determining protein MreC</fullName>
    </recommendedName>
    <alternativeName>
        <fullName evidence="4 5">Cell shape protein MreC</fullName>
    </alternativeName>
</protein>
<dbReference type="AlphaFoldDB" id="C5T7W6"/>
<feature type="coiled-coil region" evidence="6">
    <location>
        <begin position="79"/>
        <end position="116"/>
    </location>
</feature>
<keyword evidence="6" id="KW-0175">Coiled coil</keyword>
<evidence type="ECO:0000256" key="7">
    <source>
        <dbReference type="SAM" id="MobiDB-lite"/>
    </source>
</evidence>
<keyword evidence="10" id="KW-1185">Reference proteome</keyword>
<dbReference type="NCBIfam" id="TIGR00219">
    <property type="entry name" value="mreC"/>
    <property type="match status" value="1"/>
</dbReference>
<evidence type="ECO:0000313" key="10">
    <source>
        <dbReference type="Proteomes" id="UP000003856"/>
    </source>
</evidence>
<evidence type="ECO:0000256" key="6">
    <source>
        <dbReference type="SAM" id="Coils"/>
    </source>
</evidence>
<accession>C5T7W6</accession>
<dbReference type="PATRIC" id="fig|573060.9.peg.2058"/>
<proteinExistence type="inferred from homology"/>
<dbReference type="EMBL" id="ACQT01000126">
    <property type="protein sequence ID" value="EER59436.1"/>
    <property type="molecule type" value="Genomic_DNA"/>
</dbReference>
<dbReference type="Proteomes" id="UP000003856">
    <property type="component" value="Unassembled WGS sequence"/>
</dbReference>
<dbReference type="OrthoDB" id="9808025at2"/>
<dbReference type="PANTHER" id="PTHR34138">
    <property type="entry name" value="CELL SHAPE-DETERMINING PROTEIN MREC"/>
    <property type="match status" value="1"/>
</dbReference>
<dbReference type="InterPro" id="IPR042177">
    <property type="entry name" value="Cell/Rod_1"/>
</dbReference>
<feature type="region of interest" description="Disordered" evidence="7">
    <location>
        <begin position="286"/>
        <end position="306"/>
    </location>
</feature>
<dbReference type="GO" id="GO:0008360">
    <property type="term" value="P:regulation of cell shape"/>
    <property type="evidence" value="ECO:0007669"/>
    <property type="project" value="UniProtKB-KW"/>
</dbReference>
<dbReference type="Gene3D" id="2.40.10.350">
    <property type="entry name" value="Rod shape-determining protein MreC, domain 2"/>
    <property type="match status" value="1"/>
</dbReference>
<evidence type="ECO:0000256" key="1">
    <source>
        <dbReference type="ARBA" id="ARBA00009369"/>
    </source>
</evidence>
<comment type="function">
    <text evidence="5">Involved in formation and maintenance of cell shape.</text>
</comment>
<name>C5T7W6_ACIDE</name>
<dbReference type="PANTHER" id="PTHR34138:SF1">
    <property type="entry name" value="CELL SHAPE-DETERMINING PROTEIN MREC"/>
    <property type="match status" value="1"/>
</dbReference>
<evidence type="ECO:0000256" key="3">
    <source>
        <dbReference type="ARBA" id="ARBA00022960"/>
    </source>
</evidence>
<dbReference type="Pfam" id="PF04085">
    <property type="entry name" value="MreC"/>
    <property type="match status" value="1"/>
</dbReference>
<sequence length="306" mass="33137">MPLGTLERSAPPFFKQGPSALSRLALYSALALFLMVADARFQLTGVLRQAVATVLYPVQWLMLQPVEFVAHGSGYFQSLRTAQEDADAARRNMVLMSQRANQADQLLQENARLRQLLNLRTRLANPSQAAQVLYDTADPYSRKVVVDQGQMAGVELGAPVLDESGVLGQVTRVHPFVSEVTLLIDRDQAIPVLNIRTGARGVAYGDPVAGHAGGMELRFMPANADVHEGDLLTTSGVDGVYPSGLPVAKVVRVERRADSAFARIYCAPVAGVQGARHVMLLKPMAERLPERPQAPPVAPARKGSRK</sequence>
<reference evidence="9 10" key="1">
    <citation type="submission" date="2009-05" db="EMBL/GenBank/DDBJ databases">
        <title>The draft genome of Acidovorax delafieldii 2AN.</title>
        <authorList>
            <consortium name="US DOE Joint Genome Institute (JGI-PGF)"/>
            <person name="Lucas S."/>
            <person name="Copeland A."/>
            <person name="Lapidus A."/>
            <person name="Glavina del Rio T."/>
            <person name="Tice H."/>
            <person name="Bruce D."/>
            <person name="Goodwin L."/>
            <person name="Pitluck S."/>
            <person name="Larimer F."/>
            <person name="Land M.L."/>
            <person name="Hauser L."/>
            <person name="Shelobolina E.S."/>
            <person name="Picardal F."/>
            <person name="Roden E."/>
            <person name="Emerson D."/>
        </authorList>
    </citation>
    <scope>NUCLEOTIDE SEQUENCE [LARGE SCALE GENOMIC DNA]</scope>
    <source>
        <strain evidence="9 10">2AN</strain>
    </source>
</reference>
<dbReference type="InterPro" id="IPR007221">
    <property type="entry name" value="MreC"/>
</dbReference>
<dbReference type="InterPro" id="IPR042175">
    <property type="entry name" value="Cell/Rod_MreC_2"/>
</dbReference>
<evidence type="ECO:0000256" key="2">
    <source>
        <dbReference type="ARBA" id="ARBA00013855"/>
    </source>
</evidence>
<dbReference type="PIRSF" id="PIRSF038471">
    <property type="entry name" value="MreC"/>
    <property type="match status" value="1"/>
</dbReference>
<evidence type="ECO:0000313" key="9">
    <source>
        <dbReference type="EMBL" id="EER59436.1"/>
    </source>
</evidence>
<gene>
    <name evidence="9" type="ORF">AcdelDRAFT_2996</name>
</gene>
<dbReference type="InterPro" id="IPR055342">
    <property type="entry name" value="MreC_beta-barrel_core"/>
</dbReference>